<feature type="domain" description="SprT-like" evidence="4">
    <location>
        <begin position="41"/>
        <end position="212"/>
    </location>
</feature>
<reference evidence="6" key="1">
    <citation type="submission" date="2018-05" db="EMBL/GenBank/DDBJ databases">
        <title>Draft genome sequence of Stemphylium lycopersici strain CIDEFI 213.</title>
        <authorList>
            <person name="Medina R."/>
            <person name="Franco M.E.E."/>
            <person name="Lucentini C.G."/>
            <person name="Saparrat M.C.N."/>
            <person name="Balatti P.A."/>
        </authorList>
    </citation>
    <scope>NUCLEOTIDE SEQUENCE [LARGE SCALE GENOMIC DNA]</scope>
    <source>
        <strain evidence="6">CIDEFI 213</strain>
    </source>
</reference>
<dbReference type="STRING" id="183478.A0A364N3T0"/>
<sequence length="519" mass="57816">MSTIDEHAALRAIATLERLSSAQQDALRAVTAIVSNGEPFVDVHELFALYDTLYFRALLLSRVQCAGICELSKDPESGKYTRIRLKLSTPLLQYRPRSDTINTLLHEAIHAYFFITTSWTHSRGDDGTGHGVGFQLLADAINSHGNYKVTIYHTFHDEVNSYRTHVWKCNGPCHTQPPFFGLVKRSMNRAPAKSDTWFAKHQAECGGTYTKIQEPAPTKKQLQAMTAKERAGRQKNKLDTWVTPKSAQAQGSTSNKPIDLSEDETPSAALQTRSGTGSVLGLAVPLASCSAPPIPGQKRLRSNQGHDTVVQKKLLVDCPICKLRLEIYDFMSRPVPKSYPLGPLPISSIDQRAPPLALIATCRIIHDEILAHFYTKVTFRAIAQSIHSIRLEGADRITLNAIQRAKKFEMRLIWSVTPQLLGQEFTEWPYSMSRWLDDMVSSLLQKAPSLESVTVSVTEVSEGVAWEHKKKMLRPLERMGGRVHLLVGEVIATDEEEAELKERLGAYLKELNSAALPGL</sequence>
<dbReference type="GO" id="GO:0003697">
    <property type="term" value="F:single-stranded DNA binding"/>
    <property type="evidence" value="ECO:0007669"/>
    <property type="project" value="InterPro"/>
</dbReference>
<evidence type="ECO:0000256" key="3">
    <source>
        <dbReference type="SAM" id="MobiDB-lite"/>
    </source>
</evidence>
<dbReference type="AlphaFoldDB" id="A0A364N3T0"/>
<evidence type="ECO:0000313" key="5">
    <source>
        <dbReference type="EMBL" id="RAR11162.1"/>
    </source>
</evidence>
<protein>
    <submittedName>
        <fullName evidence="5">Zinc finger rad18 domain-containing protein</fullName>
    </submittedName>
</protein>
<evidence type="ECO:0000256" key="1">
    <source>
        <dbReference type="ARBA" id="ARBA00004123"/>
    </source>
</evidence>
<dbReference type="Pfam" id="PF10263">
    <property type="entry name" value="SprT-like"/>
    <property type="match status" value="1"/>
</dbReference>
<dbReference type="PANTHER" id="PTHR21220:SF0">
    <property type="entry name" value="DNA-DEPENDENT METALLOPROTEASE SPRTN"/>
    <property type="match status" value="1"/>
</dbReference>
<dbReference type="GO" id="GO:0006974">
    <property type="term" value="P:DNA damage response"/>
    <property type="evidence" value="ECO:0007669"/>
    <property type="project" value="InterPro"/>
</dbReference>
<dbReference type="InterPro" id="IPR044245">
    <property type="entry name" value="Spartan"/>
</dbReference>
<dbReference type="GO" id="GO:0004222">
    <property type="term" value="F:metalloendopeptidase activity"/>
    <property type="evidence" value="ECO:0007669"/>
    <property type="project" value="InterPro"/>
</dbReference>
<dbReference type="GO" id="GO:0031593">
    <property type="term" value="F:polyubiquitin modification-dependent protein binding"/>
    <property type="evidence" value="ECO:0007669"/>
    <property type="project" value="TreeGrafter"/>
</dbReference>
<feature type="region of interest" description="Disordered" evidence="3">
    <location>
        <begin position="214"/>
        <end position="272"/>
    </location>
</feature>
<dbReference type="SMART" id="SM00731">
    <property type="entry name" value="SprT"/>
    <property type="match status" value="1"/>
</dbReference>
<comment type="subcellular location">
    <subcellularLocation>
        <location evidence="1">Nucleus</location>
    </subcellularLocation>
</comment>
<proteinExistence type="predicted"/>
<dbReference type="InterPro" id="IPR055220">
    <property type="entry name" value="SPRTN_ZBD"/>
</dbReference>
<organism evidence="5 6">
    <name type="scientific">Stemphylium lycopersici</name>
    <name type="common">Tomato gray leaf spot disease fungus</name>
    <name type="synonym">Thyrospora lycopersici</name>
    <dbReference type="NCBI Taxonomy" id="183478"/>
    <lineage>
        <taxon>Eukaryota</taxon>
        <taxon>Fungi</taxon>
        <taxon>Dikarya</taxon>
        <taxon>Ascomycota</taxon>
        <taxon>Pezizomycotina</taxon>
        <taxon>Dothideomycetes</taxon>
        <taxon>Pleosporomycetidae</taxon>
        <taxon>Pleosporales</taxon>
        <taxon>Pleosporineae</taxon>
        <taxon>Pleosporaceae</taxon>
        <taxon>Stemphylium</taxon>
    </lineage>
</organism>
<keyword evidence="2" id="KW-0539">Nucleus</keyword>
<evidence type="ECO:0000259" key="4">
    <source>
        <dbReference type="SMART" id="SM00731"/>
    </source>
</evidence>
<dbReference type="Proteomes" id="UP000249619">
    <property type="component" value="Unassembled WGS sequence"/>
</dbReference>
<comment type="caution">
    <text evidence="5">The sequence shown here is derived from an EMBL/GenBank/DDBJ whole genome shotgun (WGS) entry which is preliminary data.</text>
</comment>
<dbReference type="Pfam" id="PF22934">
    <property type="entry name" value="SPRTN_ZBD"/>
    <property type="match status" value="1"/>
</dbReference>
<dbReference type="EMBL" id="QGDH01000059">
    <property type="protein sequence ID" value="RAR11162.1"/>
    <property type="molecule type" value="Genomic_DNA"/>
</dbReference>
<feature type="compositionally biased region" description="Polar residues" evidence="3">
    <location>
        <begin position="243"/>
        <end position="256"/>
    </location>
</feature>
<keyword evidence="6" id="KW-1185">Reference proteome</keyword>
<evidence type="ECO:0000313" key="6">
    <source>
        <dbReference type="Proteomes" id="UP000249619"/>
    </source>
</evidence>
<evidence type="ECO:0000256" key="2">
    <source>
        <dbReference type="ARBA" id="ARBA00023242"/>
    </source>
</evidence>
<name>A0A364N3T0_STELY</name>
<gene>
    <name evidence="5" type="ORF">DDE83_004697</name>
</gene>
<dbReference type="InterPro" id="IPR006640">
    <property type="entry name" value="SprT-like_domain"/>
</dbReference>
<dbReference type="PANTHER" id="PTHR21220">
    <property type="entry name" value="DNA-DEPENDENT METALLOPROTEASE SPRTN"/>
    <property type="match status" value="1"/>
</dbReference>
<accession>A0A364N3T0</accession>
<dbReference type="GO" id="GO:0005634">
    <property type="term" value="C:nucleus"/>
    <property type="evidence" value="ECO:0007669"/>
    <property type="project" value="UniProtKB-SubCell"/>
</dbReference>
<feature type="compositionally biased region" description="Basic and acidic residues" evidence="3">
    <location>
        <begin position="227"/>
        <end position="238"/>
    </location>
</feature>